<dbReference type="AlphaFoldDB" id="A0A131ZW74"/>
<organism evidence="1 2">
    <name type="scientific">Sarcoptes scabiei</name>
    <name type="common">Itch mite</name>
    <name type="synonym">Acarus scabiei</name>
    <dbReference type="NCBI Taxonomy" id="52283"/>
    <lineage>
        <taxon>Eukaryota</taxon>
        <taxon>Metazoa</taxon>
        <taxon>Ecdysozoa</taxon>
        <taxon>Arthropoda</taxon>
        <taxon>Chelicerata</taxon>
        <taxon>Arachnida</taxon>
        <taxon>Acari</taxon>
        <taxon>Acariformes</taxon>
        <taxon>Sarcoptiformes</taxon>
        <taxon>Astigmata</taxon>
        <taxon>Psoroptidia</taxon>
        <taxon>Sarcoptoidea</taxon>
        <taxon>Sarcoptidae</taxon>
        <taxon>Sarcoptinae</taxon>
        <taxon>Sarcoptes</taxon>
    </lineage>
</organism>
<accession>A0A131ZW74</accession>
<sequence length="156" mass="18188">MNFSTKNIWCDTETISHQSLNQSFEDDFCTKTNELNKNGLILPDSSVYLKSLERKLEKLHEDVPRRKHQSKTMLDALALKRSDLFVYDFSDKSFDDSLYSNVPEDKSDVNLRRSILGESLERKLFPDRCEIDPEESINLIKYDLLSLSSEMNRISD</sequence>
<dbReference type="PANTHER" id="PTHR31800:SF1">
    <property type="entry name" value="COILED-COIL DOMAIN-CONTAINING PROTEIN 32"/>
    <property type="match status" value="1"/>
</dbReference>
<evidence type="ECO:0000313" key="2">
    <source>
        <dbReference type="Proteomes" id="UP000616769"/>
    </source>
</evidence>
<comment type="caution">
    <text evidence="1">The sequence shown here is derived from an EMBL/GenBank/DDBJ whole genome shotgun (WGS) entry which is preliminary data.</text>
</comment>
<dbReference type="Pfam" id="PF14989">
    <property type="entry name" value="CCDC32"/>
    <property type="match status" value="1"/>
</dbReference>
<evidence type="ECO:0000313" key="1">
    <source>
        <dbReference type="EMBL" id="KPM03046.1"/>
    </source>
</evidence>
<protein>
    <submittedName>
        <fullName evidence="1">Coiled-coil domain containing protein 1</fullName>
    </submittedName>
</protein>
<dbReference type="GO" id="GO:0044782">
    <property type="term" value="P:cilium organization"/>
    <property type="evidence" value="ECO:0007669"/>
    <property type="project" value="TreeGrafter"/>
</dbReference>
<dbReference type="PANTHER" id="PTHR31800">
    <property type="entry name" value="COILED-COIL DOMAIN-CONTAINING PROTEIN 32"/>
    <property type="match status" value="1"/>
</dbReference>
<proteinExistence type="predicted"/>
<name>A0A131ZW74_SARSC</name>
<reference evidence="1 2" key="1">
    <citation type="journal article" date="2015" name="Parasit. Vectors">
        <title>Draft genome of the scabies mite.</title>
        <authorList>
            <person name="Rider S.D.Jr."/>
            <person name="Morgan M.S."/>
            <person name="Arlian L.G."/>
        </authorList>
    </citation>
    <scope>NUCLEOTIDE SEQUENCE [LARGE SCALE GENOMIC DNA]</scope>
    <source>
        <strain evidence="1">Arlian Lab</strain>
    </source>
</reference>
<dbReference type="InterPro" id="IPR028039">
    <property type="entry name" value="CCDC32"/>
</dbReference>
<dbReference type="EMBL" id="JXLN01003884">
    <property type="protein sequence ID" value="KPM03046.1"/>
    <property type="molecule type" value="Genomic_DNA"/>
</dbReference>
<dbReference type="OMA" id="CDTETIS"/>
<dbReference type="Proteomes" id="UP000616769">
    <property type="component" value="Unassembled WGS sequence"/>
</dbReference>
<gene>
    <name evidence="1" type="ORF">QR98_0014750</name>
</gene>
<dbReference type="VEuPathDB" id="VectorBase:SSCA001504"/>